<evidence type="ECO:0000313" key="2">
    <source>
        <dbReference type="Proteomes" id="UP000298602"/>
    </source>
</evidence>
<accession>A0A4P8L2F0</accession>
<organism evidence="1 2">
    <name type="scientific">Desulfoglaeba alkanexedens ALDC</name>
    <dbReference type="NCBI Taxonomy" id="980445"/>
    <lineage>
        <taxon>Bacteria</taxon>
        <taxon>Pseudomonadati</taxon>
        <taxon>Thermodesulfobacteriota</taxon>
        <taxon>Syntrophobacteria</taxon>
        <taxon>Syntrophobacterales</taxon>
        <taxon>Syntrophobacteraceae</taxon>
        <taxon>Desulfoglaeba</taxon>
    </lineage>
</organism>
<proteinExistence type="predicted"/>
<evidence type="ECO:0000313" key="1">
    <source>
        <dbReference type="EMBL" id="QCQ21125.1"/>
    </source>
</evidence>
<reference evidence="1 2" key="2">
    <citation type="submission" date="2019-05" db="EMBL/GenBank/DDBJ databases">
        <authorList>
            <person name="Suflita J.M."/>
            <person name="Marks C.R."/>
        </authorList>
    </citation>
    <scope>NUCLEOTIDE SEQUENCE [LARGE SCALE GENOMIC DNA]</scope>
    <source>
        <strain evidence="1 2">ALDC</strain>
    </source>
</reference>
<reference evidence="1 2" key="1">
    <citation type="submission" date="2019-05" db="EMBL/GenBank/DDBJ databases">
        <title>The Complete Genome Sequence of the n-alkane-degrading Desulfoglaeba alkanexedens ALDC reveals multiple alkylsuccinate synthase gene clusters.</title>
        <authorList>
            <person name="Callaghan A.V."/>
            <person name="Davidova I.A."/>
            <person name="Duncan K.E."/>
            <person name="Morris B."/>
            <person name="McInerney M.J."/>
        </authorList>
    </citation>
    <scope>NUCLEOTIDE SEQUENCE [LARGE SCALE GENOMIC DNA]</scope>
    <source>
        <strain evidence="1 2">ALDC</strain>
    </source>
</reference>
<protein>
    <submittedName>
        <fullName evidence="1">Uncharacterized protein</fullName>
    </submittedName>
</protein>
<dbReference type="Proteomes" id="UP000298602">
    <property type="component" value="Chromosome"/>
</dbReference>
<name>A0A4P8L2F0_9BACT</name>
<dbReference type="KEGG" id="dax:FDQ92_02270"/>
<dbReference type="RefSeq" id="WP_137423094.1">
    <property type="nucleotide sequence ID" value="NZ_CP040098.1"/>
</dbReference>
<keyword evidence="2" id="KW-1185">Reference proteome</keyword>
<dbReference type="OrthoDB" id="9789917at2"/>
<dbReference type="AlphaFoldDB" id="A0A4P8L2F0"/>
<sequence length="141" mass="16440">MERRNRLLGSVALANGLVAHFYDRSRKVAGDRWQVELAIEIPIDAHGYEPPSEESSKEYRAFLEESGGRLVFRQSKVRNFVAEDQVEPLLETLKREFLDSNRAYLNHPRFAALFLKQEFTKWKERKDLEARRAALHRGAEP</sequence>
<dbReference type="EMBL" id="CP040098">
    <property type="protein sequence ID" value="QCQ21125.1"/>
    <property type="molecule type" value="Genomic_DNA"/>
</dbReference>
<gene>
    <name evidence="1" type="ORF">FDQ92_02270</name>
</gene>